<sequence length="56" mass="6196">MARLLAAHRRALGTPRRSRALTPVRQALLVLCWFRGGSLVTAPARDHAVSRATAYR</sequence>
<accession>A0AA97M153</accession>
<reference evidence="1" key="1">
    <citation type="submission" date="2020-10" db="EMBL/GenBank/DDBJ databases">
        <title>De novo genome project of the cellulose decomposer Thermobifida halotolerans type strain.</title>
        <authorList>
            <person name="Nagy I."/>
            <person name="Horvath B."/>
            <person name="Kukolya J."/>
            <person name="Nagy I."/>
            <person name="Orsini M."/>
        </authorList>
    </citation>
    <scope>NUCLEOTIDE SEQUENCE</scope>
    <source>
        <strain evidence="1">DSM 44931</strain>
    </source>
</reference>
<organism evidence="1 2">
    <name type="scientific">Thermobifida halotolerans</name>
    <dbReference type="NCBI Taxonomy" id="483545"/>
    <lineage>
        <taxon>Bacteria</taxon>
        <taxon>Bacillati</taxon>
        <taxon>Actinomycetota</taxon>
        <taxon>Actinomycetes</taxon>
        <taxon>Streptosporangiales</taxon>
        <taxon>Nocardiopsidaceae</taxon>
        <taxon>Thermobifida</taxon>
    </lineage>
</organism>
<evidence type="ECO:0000313" key="1">
    <source>
        <dbReference type="EMBL" id="UOE21495.1"/>
    </source>
</evidence>
<keyword evidence="2" id="KW-1185">Reference proteome</keyword>
<dbReference type="AlphaFoldDB" id="A0AA97M153"/>
<dbReference type="EMBL" id="CP063196">
    <property type="protein sequence ID" value="UOE21495.1"/>
    <property type="molecule type" value="Genomic_DNA"/>
</dbReference>
<dbReference type="Proteomes" id="UP000265719">
    <property type="component" value="Chromosome"/>
</dbReference>
<evidence type="ECO:0000313" key="2">
    <source>
        <dbReference type="Proteomes" id="UP000265719"/>
    </source>
</evidence>
<name>A0AA97M153_9ACTN</name>
<dbReference type="KEGG" id="thao:NI17_010540"/>
<gene>
    <name evidence="1" type="ORF">NI17_010540</name>
</gene>
<protein>
    <submittedName>
        <fullName evidence="1">Uncharacterized protein</fullName>
    </submittedName>
</protein>
<proteinExistence type="predicted"/>
<dbReference type="RefSeq" id="WP_243597679.1">
    <property type="nucleotide sequence ID" value="NZ_CP063196.1"/>
</dbReference>